<feature type="region of interest" description="Disordered" evidence="1">
    <location>
        <begin position="880"/>
        <end position="913"/>
    </location>
</feature>
<dbReference type="GeneID" id="28975961"/>
<feature type="compositionally biased region" description="Basic and acidic residues" evidence="1">
    <location>
        <begin position="1067"/>
        <end position="1081"/>
    </location>
</feature>
<feature type="compositionally biased region" description="Low complexity" evidence="1">
    <location>
        <begin position="14"/>
        <end position="27"/>
    </location>
</feature>
<feature type="compositionally biased region" description="Polar residues" evidence="1">
    <location>
        <begin position="950"/>
        <end position="971"/>
    </location>
</feature>
<gene>
    <name evidence="3" type="ORF">RHOBADRAFT_50821</name>
</gene>
<dbReference type="SMART" id="SM00324">
    <property type="entry name" value="RhoGAP"/>
    <property type="match status" value="1"/>
</dbReference>
<dbReference type="PANTHER" id="PTHR28093">
    <property type="entry name" value="MORPHOGENESIS-RELATED PROTEIN MSB1"/>
    <property type="match status" value="1"/>
</dbReference>
<feature type="region of interest" description="Disordered" evidence="1">
    <location>
        <begin position="734"/>
        <end position="823"/>
    </location>
</feature>
<dbReference type="SUPFAM" id="SSF48350">
    <property type="entry name" value="GTPase activation domain, GAP"/>
    <property type="match status" value="1"/>
</dbReference>
<dbReference type="EMBL" id="KQ474073">
    <property type="protein sequence ID" value="KPV78345.1"/>
    <property type="molecule type" value="Genomic_DNA"/>
</dbReference>
<keyword evidence="4" id="KW-1185">Reference proteome</keyword>
<dbReference type="RefSeq" id="XP_018274394.1">
    <property type="nucleotide sequence ID" value="XM_018415513.1"/>
</dbReference>
<dbReference type="OrthoDB" id="3362494at2759"/>
<evidence type="ECO:0000259" key="2">
    <source>
        <dbReference type="PROSITE" id="PS50238"/>
    </source>
</evidence>
<dbReference type="PANTHER" id="PTHR28093:SF1">
    <property type="entry name" value="MORPHOGENESIS-RELATED PROTEIN MSB1"/>
    <property type="match status" value="1"/>
</dbReference>
<dbReference type="AlphaFoldDB" id="A0A194SD23"/>
<feature type="compositionally biased region" description="Low complexity" evidence="1">
    <location>
        <begin position="848"/>
        <end position="861"/>
    </location>
</feature>
<reference evidence="3 4" key="1">
    <citation type="journal article" date="2015" name="Front. Microbiol.">
        <title>Genome sequence of the plant growth promoting endophytic yeast Rhodotorula graminis WP1.</title>
        <authorList>
            <person name="Firrincieli A."/>
            <person name="Otillar R."/>
            <person name="Salamov A."/>
            <person name="Schmutz J."/>
            <person name="Khan Z."/>
            <person name="Redman R.S."/>
            <person name="Fleck N.D."/>
            <person name="Lindquist E."/>
            <person name="Grigoriev I.V."/>
            <person name="Doty S.L."/>
        </authorList>
    </citation>
    <scope>NUCLEOTIDE SEQUENCE [LARGE SCALE GENOMIC DNA]</scope>
    <source>
        <strain evidence="3 4">WP1</strain>
    </source>
</reference>
<proteinExistence type="predicted"/>
<feature type="compositionally biased region" description="Basic residues" evidence="1">
    <location>
        <begin position="1"/>
        <end position="10"/>
    </location>
</feature>
<dbReference type="PROSITE" id="PS50238">
    <property type="entry name" value="RHOGAP"/>
    <property type="match status" value="1"/>
</dbReference>
<dbReference type="GO" id="GO:0007165">
    <property type="term" value="P:signal transduction"/>
    <property type="evidence" value="ECO:0007669"/>
    <property type="project" value="InterPro"/>
</dbReference>
<dbReference type="Gene3D" id="1.10.555.10">
    <property type="entry name" value="Rho GTPase activation protein"/>
    <property type="match status" value="1"/>
</dbReference>
<feature type="compositionally biased region" description="Polar residues" evidence="1">
    <location>
        <begin position="1023"/>
        <end position="1046"/>
    </location>
</feature>
<dbReference type="Proteomes" id="UP000053890">
    <property type="component" value="Unassembled WGS sequence"/>
</dbReference>
<feature type="region of interest" description="Disordered" evidence="1">
    <location>
        <begin position="840"/>
        <end position="861"/>
    </location>
</feature>
<dbReference type="InterPro" id="IPR037508">
    <property type="entry name" value="Msb1/Mug8"/>
</dbReference>
<feature type="compositionally biased region" description="Basic and acidic residues" evidence="1">
    <location>
        <begin position="673"/>
        <end position="686"/>
    </location>
</feature>
<dbReference type="Pfam" id="PF08101">
    <property type="entry name" value="Msb1-Mug8_dom"/>
    <property type="match status" value="1"/>
</dbReference>
<feature type="region of interest" description="Disordered" evidence="1">
    <location>
        <begin position="639"/>
        <end position="686"/>
    </location>
</feature>
<feature type="compositionally biased region" description="Pro residues" evidence="1">
    <location>
        <begin position="888"/>
        <end position="901"/>
    </location>
</feature>
<dbReference type="OMA" id="WSTFESA"/>
<evidence type="ECO:0000313" key="3">
    <source>
        <dbReference type="EMBL" id="KPV78345.1"/>
    </source>
</evidence>
<dbReference type="InterPro" id="IPR008936">
    <property type="entry name" value="Rho_GTPase_activation_prot"/>
</dbReference>
<organism evidence="3 4">
    <name type="scientific">Rhodotorula graminis (strain WP1)</name>
    <dbReference type="NCBI Taxonomy" id="578459"/>
    <lineage>
        <taxon>Eukaryota</taxon>
        <taxon>Fungi</taxon>
        <taxon>Dikarya</taxon>
        <taxon>Basidiomycota</taxon>
        <taxon>Pucciniomycotina</taxon>
        <taxon>Microbotryomycetes</taxon>
        <taxon>Sporidiobolales</taxon>
        <taxon>Sporidiobolaceae</taxon>
        <taxon>Rhodotorula</taxon>
    </lineage>
</organism>
<accession>A0A194SD23</accession>
<dbReference type="STRING" id="578459.A0A194SD23"/>
<evidence type="ECO:0000313" key="4">
    <source>
        <dbReference type="Proteomes" id="UP000053890"/>
    </source>
</evidence>
<feature type="compositionally biased region" description="Polar residues" evidence="1">
    <location>
        <begin position="657"/>
        <end position="672"/>
    </location>
</feature>
<dbReference type="InterPro" id="IPR000198">
    <property type="entry name" value="RhoGAP_dom"/>
</dbReference>
<evidence type="ECO:0000256" key="1">
    <source>
        <dbReference type="SAM" id="MobiDB-lite"/>
    </source>
</evidence>
<feature type="region of interest" description="Disordered" evidence="1">
    <location>
        <begin position="926"/>
        <end position="1091"/>
    </location>
</feature>
<sequence length="1141" mass="121528">MSLFKKKGTARKLSFSPDPSSSSPSSSAALDAAGPHLASPPPSPYEPSLHIDDFGRPVTQPAFAAAAAGGGASPRFGDGYGVGDDLDTAQPAEMQLLYGYTPIATTLELSIVKVDKVVAACADEIRRRGLDTPLIMSSMALDISLDGVCSLIRSYLDDSVDWARDLGLAHPLSVGAFMKWALARLVNERGRRGFLSAAAYEAFRSAERASNYSPTSCTRHLISSLPPSNGRLLTNLLSLFSSIAAHSAANGMPPRKLASLFSPYVFGLADDRSFDETYREWQRATDALEHILLAFIRDQQAQGQLPTFLERYVAGYPDMLNVSYSGAPPKVPAGARIEEVTRVKRVTRFHTVNLIKQGASWDVPHSNDWQLFFSPGASLSASTSSTASTSASSPDRPVYTPSYRHLLNIRSSAAHGLVDDDDEGELQRHKTAVEKDWAKFGEIGFSDVDEKKLEFDLTEGEREAFKRKRDTMDWSTFESAGFQHEMFAPGHLVFHHTLKHQLATWPSSAKVLDQRLRQAEQALPAFPYDTTPREEGRITVDAGFFEAWADVLVGGGWAKDELKESSWALVQWKARPRDGTVPVRAGAGAGGDPRIEERWVLVEEFVPREYRDALLADPKVKLKESRRISFMRAVRRRGSFVKDPSSTSSPTPDAKPVSSSSHFLAAPLSSSQSRREPTLRPIDEAIFDPKNDVETKLMSLSDVHLAPRATGATSRYAPSTSYAPSVVSTARAADGHSSTIFGRDGASVEQPHQSTRASPVPHSGEHDDLGARLGPRLGSPSASASPYGARVAPQQAPAPTGSASPFAAAPVGYSKPDKKEKGGFLKRMNTKKVAEGMNRLWRGPNGTAAPSDRSPPAAAPVLASSAPYPTYGGAGAIGAASSASPVPALAPPAPPAAPQPAAPQLEHGHSYSVPLPGAPLALAPVAARPSGSSPLATAGDDASPYLSPSAGATSSPFDNGYRQSIQSTASGNPYDGLDDTDASVGGTETEADVDGAEVGEVLFRGSRSFPDGLDDVAEGRRPSVTSVDTVQHAQPQPQTRTLSTSARLAPAAQFASPPRHASLPDSPKPDADAPYDPHDSRFPSARYASGTSQLTQRVAGIVGLYEQRDREAVAHGSPPQGGEDVRLTQFGFGEGAAPTRA</sequence>
<name>A0A194SD23_RHOGW</name>
<feature type="region of interest" description="Disordered" evidence="1">
    <location>
        <begin position="1"/>
        <end position="51"/>
    </location>
</feature>
<dbReference type="InterPro" id="IPR012965">
    <property type="entry name" value="Msb1/Mug8_dom"/>
</dbReference>
<feature type="domain" description="Rho-GAP" evidence="2">
    <location>
        <begin position="105"/>
        <end position="295"/>
    </location>
</feature>
<protein>
    <recommendedName>
        <fullName evidence="2">Rho-GAP domain-containing protein</fullName>
    </recommendedName>
</protein>
<feature type="region of interest" description="Disordered" evidence="1">
    <location>
        <begin position="1109"/>
        <end position="1141"/>
    </location>
</feature>